<dbReference type="EnsemblPlants" id="Solyc01g014990.2.1">
    <property type="protein sequence ID" value="Solyc01g014990.2.1.1"/>
    <property type="gene ID" value="Solyc01g014990.2"/>
</dbReference>
<feature type="compositionally biased region" description="Low complexity" evidence="1">
    <location>
        <begin position="65"/>
        <end position="94"/>
    </location>
</feature>
<name>A0A3Q7EBF4_SOLLC</name>
<evidence type="ECO:0000313" key="3">
    <source>
        <dbReference type="Proteomes" id="UP000004994"/>
    </source>
</evidence>
<reference evidence="2" key="1">
    <citation type="journal article" date="2012" name="Nature">
        <title>The tomato genome sequence provides insights into fleshy fruit evolution.</title>
        <authorList>
            <consortium name="Tomato Genome Consortium"/>
        </authorList>
    </citation>
    <scope>NUCLEOTIDE SEQUENCE [LARGE SCALE GENOMIC DNA]</scope>
    <source>
        <strain evidence="2">cv. Heinz 1706</strain>
    </source>
</reference>
<proteinExistence type="predicted"/>
<organism evidence="2">
    <name type="scientific">Solanum lycopersicum</name>
    <name type="common">Tomato</name>
    <name type="synonym">Lycopersicon esculentum</name>
    <dbReference type="NCBI Taxonomy" id="4081"/>
    <lineage>
        <taxon>Eukaryota</taxon>
        <taxon>Viridiplantae</taxon>
        <taxon>Streptophyta</taxon>
        <taxon>Embryophyta</taxon>
        <taxon>Tracheophyta</taxon>
        <taxon>Spermatophyta</taxon>
        <taxon>Magnoliopsida</taxon>
        <taxon>eudicotyledons</taxon>
        <taxon>Gunneridae</taxon>
        <taxon>Pentapetalae</taxon>
        <taxon>asterids</taxon>
        <taxon>lamiids</taxon>
        <taxon>Solanales</taxon>
        <taxon>Solanaceae</taxon>
        <taxon>Solanoideae</taxon>
        <taxon>Solaneae</taxon>
        <taxon>Solanum</taxon>
        <taxon>Solanum subgen. Lycopersicon</taxon>
    </lineage>
</organism>
<feature type="region of interest" description="Disordered" evidence="1">
    <location>
        <begin position="52"/>
        <end position="94"/>
    </location>
</feature>
<evidence type="ECO:0000313" key="2">
    <source>
        <dbReference type="EnsemblPlants" id="Solyc01g014990.2.1.1"/>
    </source>
</evidence>
<keyword evidence="3" id="KW-1185">Reference proteome</keyword>
<accession>A0A3Q7EBF4</accession>
<protein>
    <submittedName>
        <fullName evidence="2">Uncharacterized protein</fullName>
    </submittedName>
</protein>
<dbReference type="Proteomes" id="UP000004994">
    <property type="component" value="Chromosome 1"/>
</dbReference>
<dbReference type="Gramene" id="Solyc01g014990.2.1">
    <property type="protein sequence ID" value="Solyc01g014990.2.1.1"/>
    <property type="gene ID" value="Solyc01g014990.2"/>
</dbReference>
<dbReference type="InParanoid" id="A0A3Q7EBF4"/>
<reference evidence="2" key="2">
    <citation type="submission" date="2019-01" db="UniProtKB">
        <authorList>
            <consortium name="EnsemblPlants"/>
        </authorList>
    </citation>
    <scope>IDENTIFICATION</scope>
    <source>
        <strain evidence="2">cv. Heinz 1706</strain>
    </source>
</reference>
<dbReference type="AlphaFoldDB" id="A0A3Q7EBF4"/>
<evidence type="ECO:0000256" key="1">
    <source>
        <dbReference type="SAM" id="MobiDB-lite"/>
    </source>
</evidence>
<sequence>SCERFTGKQQPRRLLSLPLVFLFSSSLDPSLFSPPLFFLPLYPSRLFFTANSGEDQHPPIGKHLAPATAATTPTEPQAVSSSNQRQQASSSSRG</sequence>